<evidence type="ECO:0000313" key="2">
    <source>
        <dbReference type="EMBL" id="RKR71671.1"/>
    </source>
</evidence>
<reference evidence="2 3" key="1">
    <citation type="submission" date="2018-10" db="EMBL/GenBank/DDBJ databases">
        <title>Genomic Encyclopedia of Type Strains, Phase IV (KMG-IV): sequencing the most valuable type-strain genomes for metagenomic binning, comparative biology and taxonomic classification.</title>
        <authorList>
            <person name="Goeker M."/>
        </authorList>
    </citation>
    <scope>NUCLEOTIDE SEQUENCE [LARGE SCALE GENOMIC DNA]</scope>
    <source>
        <strain evidence="2 3">DSM 23800</strain>
    </source>
</reference>
<proteinExistence type="predicted"/>
<feature type="transmembrane region" description="Helical" evidence="1">
    <location>
        <begin position="20"/>
        <end position="45"/>
    </location>
</feature>
<accession>A0A420XG81</accession>
<evidence type="ECO:0000313" key="3">
    <source>
        <dbReference type="Proteomes" id="UP000280099"/>
    </source>
</evidence>
<feature type="transmembrane region" description="Helical" evidence="1">
    <location>
        <begin position="106"/>
        <end position="127"/>
    </location>
</feature>
<dbReference type="EMBL" id="RBJC01000007">
    <property type="protein sequence ID" value="RKR71671.1"/>
    <property type="molecule type" value="Genomic_DNA"/>
</dbReference>
<feature type="transmembrane region" description="Helical" evidence="1">
    <location>
        <begin position="57"/>
        <end position="80"/>
    </location>
</feature>
<gene>
    <name evidence="2" type="ORF">DES31_1406</name>
</gene>
<name>A0A420XG81_9PAST</name>
<organism evidence="2 3">
    <name type="scientific">Otariodibacter oris</name>
    <dbReference type="NCBI Taxonomy" id="1032623"/>
    <lineage>
        <taxon>Bacteria</taxon>
        <taxon>Pseudomonadati</taxon>
        <taxon>Pseudomonadota</taxon>
        <taxon>Gammaproteobacteria</taxon>
        <taxon>Pasteurellales</taxon>
        <taxon>Pasteurellaceae</taxon>
        <taxon>Otariodibacter</taxon>
    </lineage>
</organism>
<dbReference type="PANTHER" id="PTHR42709:SF4">
    <property type="entry name" value="INNER MEMBRANE PROTEIN YQAA"/>
    <property type="match status" value="1"/>
</dbReference>
<keyword evidence="3" id="KW-1185">Reference proteome</keyword>
<feature type="transmembrane region" description="Helical" evidence="1">
    <location>
        <begin position="134"/>
        <end position="157"/>
    </location>
</feature>
<comment type="caution">
    <text evidence="2">The sequence shown here is derived from an EMBL/GenBank/DDBJ whole genome shotgun (WGS) entry which is preliminary data.</text>
</comment>
<dbReference type="PANTHER" id="PTHR42709">
    <property type="entry name" value="ALKALINE PHOSPHATASE LIKE PROTEIN"/>
    <property type="match status" value="1"/>
</dbReference>
<dbReference type="AlphaFoldDB" id="A0A420XG81"/>
<keyword evidence="1" id="KW-0472">Membrane</keyword>
<dbReference type="Proteomes" id="UP000280099">
    <property type="component" value="Unassembled WGS sequence"/>
</dbReference>
<dbReference type="InterPro" id="IPR051311">
    <property type="entry name" value="DedA_domain"/>
</dbReference>
<sequence>MYDYFISFFALFFRSENQLFLMFVSAFLSATVLPGNSEIIFSIFLSQYLIMGDSSSFIVSLLVWATLGNTLGSMTTYYIARFVPLPKLQSSHNSSTRNALLYTQKYGIWVLLFSWLPILGDIFCGLAGWLRFNVLYSLLLIFVAKGCRYAILLWGVYTFTPGIL</sequence>
<dbReference type="RefSeq" id="WP_121123431.1">
    <property type="nucleotide sequence ID" value="NZ_CP016604.1"/>
</dbReference>
<keyword evidence="1" id="KW-0812">Transmembrane</keyword>
<dbReference type="OrthoDB" id="9814483at2"/>
<keyword evidence="1" id="KW-1133">Transmembrane helix</keyword>
<protein>
    <submittedName>
        <fullName evidence="2">Membrane protein YqaA with SNARE-associated domain</fullName>
    </submittedName>
</protein>
<evidence type="ECO:0000256" key="1">
    <source>
        <dbReference type="SAM" id="Phobius"/>
    </source>
</evidence>